<evidence type="ECO:0008006" key="3">
    <source>
        <dbReference type="Google" id="ProtNLM"/>
    </source>
</evidence>
<gene>
    <name evidence="1" type="ORF">FOXYS1_5009</name>
</gene>
<dbReference type="Proteomes" id="UP000558688">
    <property type="component" value="Unassembled WGS sequence"/>
</dbReference>
<dbReference type="AlphaFoldDB" id="A0A8H5AGM9"/>
<comment type="caution">
    <text evidence="1">The sequence shown here is derived from an EMBL/GenBank/DDBJ whole genome shotgun (WGS) entry which is preliminary data.</text>
</comment>
<organism evidence="1 2">
    <name type="scientific">Fusarium oxysporum</name>
    <name type="common">Fusarium vascular wilt</name>
    <dbReference type="NCBI Taxonomy" id="5507"/>
    <lineage>
        <taxon>Eukaryota</taxon>
        <taxon>Fungi</taxon>
        <taxon>Dikarya</taxon>
        <taxon>Ascomycota</taxon>
        <taxon>Pezizomycotina</taxon>
        <taxon>Sordariomycetes</taxon>
        <taxon>Hypocreomycetidae</taxon>
        <taxon>Hypocreales</taxon>
        <taxon>Nectriaceae</taxon>
        <taxon>Fusarium</taxon>
        <taxon>Fusarium oxysporum species complex</taxon>
    </lineage>
</organism>
<name>A0A8H5AGM9_FUSOX</name>
<protein>
    <recommendedName>
        <fullName evidence="3">Heterokaryon incompatibility domain-containing protein</fullName>
    </recommendedName>
</protein>
<sequence length="807" mass="92954">MSKESYTSFVSGSSTSQRLNECQNLGTAPEGFSDAKKKLWRDMFTPSARGCFAEFCITIQLRKCQNEACRLAAKRLQDMAPECPWSDLRDWAITVVACLTNNRAFLADEPPYLYLHQKLKAAFDVFAHSQYCVTESTWSSPHNDAFGVFEISRWVSCTNLSWGHDYVVLSNRVAAKVPAIVQAMGKLERNVGPKICRRRLWNLLNESKGRLFDLPSLLSMLQRFPNDYHKKHGDCVPDTCHLDDDNTTRVEQQHKCGTHGSECVSTIEPKFLEFEPRILNGALKNETTELDLAVLKPTAWPLEDTKTLLSLQPLPNMPTDNLPCYDYMAVSHVWADGTGRGSHPIGTVNKCLWSFFVFWAKSPDIDCKGIWWDTICMPTEQKQRELALEKMHLNYRYAKHTLIHDEGLVNFQWKEDGSPCVALALSTWFTRGWTALELMESRSVKVLFGNGPGGYVLKDLDNDILATEDNWPYHHLSHRMASMAIMKLRRWPKTRYYRQTNDNPLNKIQSILRTRYTSWSKDRLIIACLMAGMPEFRSSWNKTRMSQSLVLGSAVQYATVSWSAIVHGQTTMREMGPWSWCPVSALELTGYKNWPQEEVYNACQVLKDGSLTNMWRSLPLKDKYAKITRSENANASIKLRLEIARLHPEKYLLLTPVPLLLRPDSNPEKDEYPCLLVKNLGVSNRVFDDCEKKFRQKKFRHCQYIGTVFAELEFLGIPDMVCIGCKEEESWLENDISRRAMNWGGWSDLHIAAFRKDKVKIEEILNQEKVGEDLRNQLSEWGQNAAYYFVEGRYPHQDRERNPNNRE</sequence>
<accession>A0A8H5AGM9</accession>
<reference evidence="1" key="1">
    <citation type="submission" date="2020-02" db="EMBL/GenBank/DDBJ databases">
        <title>Identification and distribution of gene clusters putatively required for synthesis of sphingolipid metabolism inhibitors in phylogenetically diverse species of the filamentous fungus Fusarium.</title>
        <authorList>
            <person name="Kim H.-S."/>
            <person name="Busman M."/>
            <person name="Brown D.W."/>
            <person name="Divon H."/>
            <person name="Uhlig S."/>
            <person name="Proctor R.H."/>
        </authorList>
    </citation>
    <scope>NUCLEOTIDE SEQUENCE [LARGE SCALE GENOMIC DNA]</scope>
    <source>
        <strain evidence="1">NRRL 39464</strain>
    </source>
</reference>
<dbReference type="PANTHER" id="PTHR39596:SF2">
    <property type="entry name" value="HET DOMAIN PROTEIN (AFU_ORTHOLOGUE AFUA_1G17550)-RELATED"/>
    <property type="match status" value="1"/>
</dbReference>
<proteinExistence type="predicted"/>
<evidence type="ECO:0000313" key="1">
    <source>
        <dbReference type="EMBL" id="KAF5264212.1"/>
    </source>
</evidence>
<dbReference type="EMBL" id="JAAFOW010000780">
    <property type="protein sequence ID" value="KAF5264212.1"/>
    <property type="molecule type" value="Genomic_DNA"/>
</dbReference>
<evidence type="ECO:0000313" key="2">
    <source>
        <dbReference type="Proteomes" id="UP000558688"/>
    </source>
</evidence>
<dbReference type="PANTHER" id="PTHR39596">
    <property type="match status" value="1"/>
</dbReference>